<dbReference type="InterPro" id="IPR027623">
    <property type="entry name" value="AmmeMemoSam_A"/>
</dbReference>
<dbReference type="EMBL" id="FPHB01000022">
    <property type="protein sequence ID" value="SFV53834.1"/>
    <property type="molecule type" value="Genomic_DNA"/>
</dbReference>
<reference evidence="2" key="1">
    <citation type="submission" date="2016-10" db="EMBL/GenBank/DDBJ databases">
        <authorList>
            <person name="de Groot N.N."/>
        </authorList>
    </citation>
    <scope>NUCLEOTIDE SEQUENCE</scope>
</reference>
<name>A0A1W1BJW2_9ZZZZ</name>
<accession>A0A1W1BJW2</accession>
<dbReference type="EMBL" id="FPHP01000043">
    <property type="protein sequence ID" value="SFV75540.1"/>
    <property type="molecule type" value="Genomic_DNA"/>
</dbReference>
<proteinExistence type="predicted"/>
<dbReference type="Gene3D" id="3.30.1490.150">
    <property type="entry name" value="Hypothetical protein ph0010, domain 2"/>
    <property type="match status" value="1"/>
</dbReference>
<dbReference type="Gene3D" id="3.30.700.20">
    <property type="entry name" value="Hypothetical protein ph0010, domain 1"/>
    <property type="match status" value="1"/>
</dbReference>
<dbReference type="PANTHER" id="PTHR13016:SF0">
    <property type="entry name" value="AMME SYNDROME CANDIDATE GENE 1 PROTEIN"/>
    <property type="match status" value="1"/>
</dbReference>
<dbReference type="NCBIfam" id="TIGR04335">
    <property type="entry name" value="AmmeMemoSam_A"/>
    <property type="match status" value="1"/>
</dbReference>
<organism evidence="2">
    <name type="scientific">hydrothermal vent metagenome</name>
    <dbReference type="NCBI Taxonomy" id="652676"/>
    <lineage>
        <taxon>unclassified sequences</taxon>
        <taxon>metagenomes</taxon>
        <taxon>ecological metagenomes</taxon>
    </lineage>
</organism>
<dbReference type="PROSITE" id="PS51112">
    <property type="entry name" value="AMMECR1"/>
    <property type="match status" value="1"/>
</dbReference>
<dbReference type="PANTHER" id="PTHR13016">
    <property type="entry name" value="AMMECR1 HOMOLOG"/>
    <property type="match status" value="1"/>
</dbReference>
<dbReference type="AlphaFoldDB" id="A0A1W1BJW2"/>
<dbReference type="NCBIfam" id="TIGR00296">
    <property type="entry name" value="TIGR00296 family protein"/>
    <property type="match status" value="1"/>
</dbReference>
<evidence type="ECO:0000259" key="1">
    <source>
        <dbReference type="PROSITE" id="PS51112"/>
    </source>
</evidence>
<dbReference type="Pfam" id="PF01871">
    <property type="entry name" value="AMMECR1"/>
    <property type="match status" value="1"/>
</dbReference>
<dbReference type="InterPro" id="IPR027485">
    <property type="entry name" value="AMMECR1_N"/>
</dbReference>
<dbReference type="InterPro" id="IPR002733">
    <property type="entry name" value="AMMECR1_domain"/>
</dbReference>
<evidence type="ECO:0000313" key="2">
    <source>
        <dbReference type="EMBL" id="SFV53834.1"/>
    </source>
</evidence>
<dbReference type="InterPro" id="IPR036071">
    <property type="entry name" value="AMMECR1_dom_sf"/>
</dbReference>
<gene>
    <name evidence="3" type="ORF">MNB_SM-3-624</name>
    <name evidence="2" type="ORF">MNB_SM-7-976</name>
</gene>
<evidence type="ECO:0000313" key="3">
    <source>
        <dbReference type="EMBL" id="SFV75540.1"/>
    </source>
</evidence>
<protein>
    <submittedName>
        <fullName evidence="2">COG2078: Uncharacterized ACR</fullName>
    </submittedName>
</protein>
<sequence length="192" mass="22176">MVDFLLLQIAKTVILSEFDKSYTIDRDVLVQKYPYLQKKGAAFVTLNKGQELRGCIGSIVAHQPLIDDIIHNAKAAAFSDPRFHPLQLDEIDETFTLEVSVLSEPRKIEYKDFDDLAKKIVPNKDGLILQYGQYQGTFLPQVWQQLQTPKLFLEHLSYKAGANPSIYEYHPDIYRYYDEHIKEVFDAIPPLQ</sequence>
<dbReference type="SUPFAM" id="SSF143447">
    <property type="entry name" value="AMMECR1-like"/>
    <property type="match status" value="1"/>
</dbReference>
<feature type="domain" description="AMMECR1" evidence="1">
    <location>
        <begin position="1"/>
        <end position="192"/>
    </location>
</feature>
<dbReference type="InterPro" id="IPR023473">
    <property type="entry name" value="AMMECR1"/>
</dbReference>